<keyword evidence="3" id="KW-1185">Reference proteome</keyword>
<feature type="signal peptide" evidence="1">
    <location>
        <begin position="1"/>
        <end position="26"/>
    </location>
</feature>
<name>A0A5D4XQX9_9GAMM</name>
<dbReference type="EMBL" id="VTFT01000001">
    <property type="protein sequence ID" value="TYT25352.1"/>
    <property type="molecule type" value="Genomic_DNA"/>
</dbReference>
<feature type="chain" id="PRO_5022996129" evidence="1">
    <location>
        <begin position="27"/>
        <end position="129"/>
    </location>
</feature>
<sequence>MDASKRSKPGVWVALLWLAWPLSASASDTNVDRADDASVPPVPAVLGPVVPEGALAALRGGDASVVVSVDNHGNVSGNSASDLVSGGNHVGEGAFAHAAGLATVIQNSGSNVLIQNGTSVNVRFGDPGR</sequence>
<dbReference type="OrthoDB" id="5786382at2"/>
<evidence type="ECO:0000313" key="3">
    <source>
        <dbReference type="Proteomes" id="UP000324973"/>
    </source>
</evidence>
<evidence type="ECO:0000256" key="1">
    <source>
        <dbReference type="SAM" id="SignalP"/>
    </source>
</evidence>
<dbReference type="RefSeq" id="WP_149101903.1">
    <property type="nucleotide sequence ID" value="NZ_VTFT01000001.1"/>
</dbReference>
<dbReference type="Proteomes" id="UP000324973">
    <property type="component" value="Unassembled WGS sequence"/>
</dbReference>
<evidence type="ECO:0000313" key="2">
    <source>
        <dbReference type="EMBL" id="TYT25352.1"/>
    </source>
</evidence>
<comment type="caution">
    <text evidence="2">The sequence shown here is derived from an EMBL/GenBank/DDBJ whole genome shotgun (WGS) entry which is preliminary data.</text>
</comment>
<proteinExistence type="predicted"/>
<reference evidence="2 3" key="1">
    <citation type="submission" date="2019-08" db="EMBL/GenBank/DDBJ databases">
        <title>Luteimonas viscosus sp. nov., isolated from soil of a sunflower field.</title>
        <authorList>
            <person name="Jianli Z."/>
            <person name="Ying Z."/>
        </authorList>
    </citation>
    <scope>NUCLEOTIDE SEQUENCE [LARGE SCALE GENOMIC DNA]</scope>
    <source>
        <strain evidence="2 3">XBU10</strain>
    </source>
</reference>
<accession>A0A5D4XQX9</accession>
<gene>
    <name evidence="2" type="ORF">FZO89_03195</name>
</gene>
<protein>
    <submittedName>
        <fullName evidence="2">Uncharacterized protein</fullName>
    </submittedName>
</protein>
<dbReference type="AlphaFoldDB" id="A0A5D4XQX9"/>
<keyword evidence="1" id="KW-0732">Signal</keyword>
<organism evidence="2 3">
    <name type="scientific">Luteimonas viscosa</name>
    <dbReference type="NCBI Taxonomy" id="1132694"/>
    <lineage>
        <taxon>Bacteria</taxon>
        <taxon>Pseudomonadati</taxon>
        <taxon>Pseudomonadota</taxon>
        <taxon>Gammaproteobacteria</taxon>
        <taxon>Lysobacterales</taxon>
        <taxon>Lysobacteraceae</taxon>
        <taxon>Luteimonas</taxon>
    </lineage>
</organism>